<reference evidence="3 4" key="1">
    <citation type="journal article" date="2019" name="Nat. Ecol. Evol.">
        <title>Megaphylogeny resolves global patterns of mushroom evolution.</title>
        <authorList>
            <person name="Varga T."/>
            <person name="Krizsan K."/>
            <person name="Foldi C."/>
            <person name="Dima B."/>
            <person name="Sanchez-Garcia M."/>
            <person name="Sanchez-Ramirez S."/>
            <person name="Szollosi G.J."/>
            <person name="Szarkandi J.G."/>
            <person name="Papp V."/>
            <person name="Albert L."/>
            <person name="Andreopoulos W."/>
            <person name="Angelini C."/>
            <person name="Antonin V."/>
            <person name="Barry K.W."/>
            <person name="Bougher N.L."/>
            <person name="Buchanan P."/>
            <person name="Buyck B."/>
            <person name="Bense V."/>
            <person name="Catcheside P."/>
            <person name="Chovatia M."/>
            <person name="Cooper J."/>
            <person name="Damon W."/>
            <person name="Desjardin D."/>
            <person name="Finy P."/>
            <person name="Geml J."/>
            <person name="Haridas S."/>
            <person name="Hughes K."/>
            <person name="Justo A."/>
            <person name="Karasinski D."/>
            <person name="Kautmanova I."/>
            <person name="Kiss B."/>
            <person name="Kocsube S."/>
            <person name="Kotiranta H."/>
            <person name="LaButti K.M."/>
            <person name="Lechner B.E."/>
            <person name="Liimatainen K."/>
            <person name="Lipzen A."/>
            <person name="Lukacs Z."/>
            <person name="Mihaltcheva S."/>
            <person name="Morgado L.N."/>
            <person name="Niskanen T."/>
            <person name="Noordeloos M.E."/>
            <person name="Ohm R.A."/>
            <person name="Ortiz-Santana B."/>
            <person name="Ovrebo C."/>
            <person name="Racz N."/>
            <person name="Riley R."/>
            <person name="Savchenko A."/>
            <person name="Shiryaev A."/>
            <person name="Soop K."/>
            <person name="Spirin V."/>
            <person name="Szebenyi C."/>
            <person name="Tomsovsky M."/>
            <person name="Tulloss R.E."/>
            <person name="Uehling J."/>
            <person name="Grigoriev I.V."/>
            <person name="Vagvolgyi C."/>
            <person name="Papp T."/>
            <person name="Martin F.M."/>
            <person name="Miettinen O."/>
            <person name="Hibbett D.S."/>
            <person name="Nagy L.G."/>
        </authorList>
    </citation>
    <scope>NUCLEOTIDE SEQUENCE [LARGE SCALE GENOMIC DNA]</scope>
    <source>
        <strain evidence="3 4">CBS 166.37</strain>
    </source>
</reference>
<dbReference type="OrthoDB" id="3223806at2759"/>
<accession>A0A5C3LE86</accession>
<sequence length="681" mass="74756">MSSTLASPVSPTSPTRFDSSQIFALVIGINKYNCEEYPNLSAATKDANAFENFLLTRMAVPKANIVNLRDDQATRDGILAGFTALRDNVNIRKDEAAIVIYYAGHGARVDKPEEWEDWATSGGQIEMMCPCDIGTVASGKGSEEEMVNGIPDRTISVLLNHLSDVKGDNITLILDCCSSAGINRSSTTPTPIQEGLVPRRITNAPRMPAGCDRRIWSRGSGTRSIGVAQGFSGKFHASHVLLAACGRDQSAYEDPKTGSGLFTQALLKILGGHDIEDLTYTSLMHKLNMPTWQTPHCEGQSIQRRLFNKRAVGADGAFLLCKRSSKEKTITLQAGAAQGITLNSRFTAHASNLIPDQTHFNPELGNLVAVSVDAFTSELTVPEDVPMFKPPRLFYCKLTERGSGKLPIYCEDRTWLESVFTLDFQKSLSVTLVDSPFEAGLLLSIESSEVKFARNDVLVTPHIGAKFPHSVPKGQGHTIRNIAKSYLHFTNHLTRTGDDFRNVWMELKALKTEFSDDFDQILTPIGENMIEDEPATVVVDEMARLGMMINNQTDLPLYPYLFYFDPSDLMIIEWYTPPIGAGSGTKTSLIDAPLPPKSELTIGYGDGGVPPWQFLLREGDTKDVGFFKLFLTTSPTSFSSIAQESPFETGSISRYGKPAKPEGLETEKWGTKLSTIIQVSK</sequence>
<organism evidence="3 4">
    <name type="scientific">Crucibulum laeve</name>
    <dbReference type="NCBI Taxonomy" id="68775"/>
    <lineage>
        <taxon>Eukaryota</taxon>
        <taxon>Fungi</taxon>
        <taxon>Dikarya</taxon>
        <taxon>Basidiomycota</taxon>
        <taxon>Agaricomycotina</taxon>
        <taxon>Agaricomycetes</taxon>
        <taxon>Agaricomycetidae</taxon>
        <taxon>Agaricales</taxon>
        <taxon>Agaricineae</taxon>
        <taxon>Nidulariaceae</taxon>
        <taxon>Crucibulum</taxon>
    </lineage>
</organism>
<dbReference type="GO" id="GO:0006508">
    <property type="term" value="P:proteolysis"/>
    <property type="evidence" value="ECO:0007669"/>
    <property type="project" value="InterPro"/>
</dbReference>
<keyword evidence="4" id="KW-1185">Reference proteome</keyword>
<dbReference type="GO" id="GO:0005737">
    <property type="term" value="C:cytoplasm"/>
    <property type="evidence" value="ECO:0007669"/>
    <property type="project" value="TreeGrafter"/>
</dbReference>
<evidence type="ECO:0000259" key="2">
    <source>
        <dbReference type="Pfam" id="PF00656"/>
    </source>
</evidence>
<dbReference type="PANTHER" id="PTHR48104">
    <property type="entry name" value="METACASPASE-4"/>
    <property type="match status" value="1"/>
</dbReference>
<comment type="similarity">
    <text evidence="1">Belongs to the peptidase C14B family.</text>
</comment>
<dbReference type="InterPro" id="IPR011600">
    <property type="entry name" value="Pept_C14_caspase"/>
</dbReference>
<dbReference type="GO" id="GO:0004197">
    <property type="term" value="F:cysteine-type endopeptidase activity"/>
    <property type="evidence" value="ECO:0007669"/>
    <property type="project" value="InterPro"/>
</dbReference>
<protein>
    <submittedName>
        <fullName evidence="3">Caspase domain-containing protein</fullName>
    </submittedName>
</protein>
<dbReference type="EMBL" id="ML213758">
    <property type="protein sequence ID" value="TFK31409.1"/>
    <property type="molecule type" value="Genomic_DNA"/>
</dbReference>
<proteinExistence type="inferred from homology"/>
<feature type="domain" description="Peptidase C14 caspase" evidence="2">
    <location>
        <begin position="23"/>
        <end position="288"/>
    </location>
</feature>
<dbReference type="InterPro" id="IPR050452">
    <property type="entry name" value="Metacaspase"/>
</dbReference>
<evidence type="ECO:0000256" key="1">
    <source>
        <dbReference type="ARBA" id="ARBA00009005"/>
    </source>
</evidence>
<dbReference type="Gene3D" id="3.40.50.1460">
    <property type="match status" value="1"/>
</dbReference>
<dbReference type="AlphaFoldDB" id="A0A5C3LE86"/>
<name>A0A5C3LE86_9AGAR</name>
<evidence type="ECO:0000313" key="4">
    <source>
        <dbReference type="Proteomes" id="UP000308652"/>
    </source>
</evidence>
<dbReference type="PANTHER" id="PTHR48104:SF30">
    <property type="entry name" value="METACASPASE-1"/>
    <property type="match status" value="1"/>
</dbReference>
<evidence type="ECO:0000313" key="3">
    <source>
        <dbReference type="EMBL" id="TFK31409.1"/>
    </source>
</evidence>
<dbReference type="Pfam" id="PF00656">
    <property type="entry name" value="Peptidase_C14"/>
    <property type="match status" value="1"/>
</dbReference>
<gene>
    <name evidence="3" type="ORF">BDQ12DRAFT_137731</name>
</gene>
<dbReference type="Proteomes" id="UP000308652">
    <property type="component" value="Unassembled WGS sequence"/>
</dbReference>